<evidence type="ECO:0000313" key="6">
    <source>
        <dbReference type="EMBL" id="GAA5199945.1"/>
    </source>
</evidence>
<feature type="domain" description="Solute-binding protein family 3/N-terminal" evidence="5">
    <location>
        <begin position="53"/>
        <end position="280"/>
    </location>
</feature>
<dbReference type="InterPro" id="IPR001638">
    <property type="entry name" value="Solute-binding_3/MltF_N"/>
</dbReference>
<sequence length="347" mass="35534">MTHPSRPGRPGASPLRRLTPRTLSLLAAGAALTLAATACSSSGDGSGGASLQTITVGVSGATGNTAPIFVGVDGGTFKKYGLNVEVKVLTPTASSAAVGSGTVDIGGDGPNMVASVLASKSGAKVIFTNGITAFYLATQPSITSIAQLKGKTLATTTPGGGADSAVRAALIANHLTPGKDVKIVYLSQNSAALASLGTGKVQAAVVSPPTTIQAVNQFHLKTMDIGDYVLPSVYAVSGGFAAKHPDLVTKFIQGYMAATQLAKTDKAASEAAFKKYLGIKDQAQLDGTWEQYRDRWAASPFPTEYLKELLASLSPPSTADPATLMNNSYVNKIEQSQWVVPSGFPTS</sequence>
<dbReference type="Gene3D" id="3.40.190.10">
    <property type="entry name" value="Periplasmic binding protein-like II"/>
    <property type="match status" value="2"/>
</dbReference>
<dbReference type="EMBL" id="BAABJQ010000040">
    <property type="protein sequence ID" value="GAA5199945.1"/>
    <property type="molecule type" value="Genomic_DNA"/>
</dbReference>
<evidence type="ECO:0000256" key="2">
    <source>
        <dbReference type="ARBA" id="ARBA00010742"/>
    </source>
</evidence>
<feature type="chain" id="PRO_5047243835" description="Solute-binding protein family 3/N-terminal domain-containing protein" evidence="4">
    <location>
        <begin position="39"/>
        <end position="347"/>
    </location>
</feature>
<evidence type="ECO:0000256" key="1">
    <source>
        <dbReference type="ARBA" id="ARBA00004418"/>
    </source>
</evidence>
<gene>
    <name evidence="6" type="ORF">GCM10023322_76700</name>
</gene>
<dbReference type="PANTHER" id="PTHR30024">
    <property type="entry name" value="ALIPHATIC SULFONATES-BINDING PROTEIN-RELATED"/>
    <property type="match status" value="1"/>
</dbReference>
<dbReference type="PANTHER" id="PTHR30024:SF47">
    <property type="entry name" value="TAURINE-BINDING PERIPLASMIC PROTEIN"/>
    <property type="match status" value="1"/>
</dbReference>
<comment type="subcellular location">
    <subcellularLocation>
        <location evidence="1">Periplasm</location>
    </subcellularLocation>
</comment>
<evidence type="ECO:0000313" key="7">
    <source>
        <dbReference type="Proteomes" id="UP001501570"/>
    </source>
</evidence>
<evidence type="ECO:0000256" key="4">
    <source>
        <dbReference type="SAM" id="SignalP"/>
    </source>
</evidence>
<dbReference type="InterPro" id="IPR015168">
    <property type="entry name" value="SsuA/THI5"/>
</dbReference>
<comment type="caution">
    <text evidence="6">The sequence shown here is derived from an EMBL/GenBank/DDBJ whole genome shotgun (WGS) entry which is preliminary data.</text>
</comment>
<dbReference type="Proteomes" id="UP001501570">
    <property type="component" value="Unassembled WGS sequence"/>
</dbReference>
<evidence type="ECO:0000256" key="3">
    <source>
        <dbReference type="ARBA" id="ARBA00022729"/>
    </source>
</evidence>
<reference evidence="7" key="1">
    <citation type="journal article" date="2019" name="Int. J. Syst. Evol. Microbiol.">
        <title>The Global Catalogue of Microorganisms (GCM) 10K type strain sequencing project: providing services to taxonomists for standard genome sequencing and annotation.</title>
        <authorList>
            <consortium name="The Broad Institute Genomics Platform"/>
            <consortium name="The Broad Institute Genome Sequencing Center for Infectious Disease"/>
            <person name="Wu L."/>
            <person name="Ma J."/>
        </authorList>
    </citation>
    <scope>NUCLEOTIDE SEQUENCE [LARGE SCALE GENOMIC DNA]</scope>
    <source>
        <strain evidence="7">JCM 18304</strain>
    </source>
</reference>
<dbReference type="SUPFAM" id="SSF53850">
    <property type="entry name" value="Periplasmic binding protein-like II"/>
    <property type="match status" value="1"/>
</dbReference>
<evidence type="ECO:0000259" key="5">
    <source>
        <dbReference type="SMART" id="SM00062"/>
    </source>
</evidence>
<feature type="signal peptide" evidence="4">
    <location>
        <begin position="1"/>
        <end position="38"/>
    </location>
</feature>
<keyword evidence="3 4" id="KW-0732">Signal</keyword>
<name>A0ABP9SRH6_9ACTN</name>
<comment type="similarity">
    <text evidence="2">Belongs to the bacterial solute-binding protein SsuA/TauA family.</text>
</comment>
<accession>A0ABP9SRH6</accession>
<protein>
    <recommendedName>
        <fullName evidence="5">Solute-binding protein family 3/N-terminal domain-containing protein</fullName>
    </recommendedName>
</protein>
<dbReference type="RefSeq" id="WP_345638214.1">
    <property type="nucleotide sequence ID" value="NZ_BAABJQ010000040.1"/>
</dbReference>
<keyword evidence="7" id="KW-1185">Reference proteome</keyword>
<organism evidence="6 7">
    <name type="scientific">Rugosimonospora acidiphila</name>
    <dbReference type="NCBI Taxonomy" id="556531"/>
    <lineage>
        <taxon>Bacteria</taxon>
        <taxon>Bacillati</taxon>
        <taxon>Actinomycetota</taxon>
        <taxon>Actinomycetes</taxon>
        <taxon>Micromonosporales</taxon>
        <taxon>Micromonosporaceae</taxon>
        <taxon>Rugosimonospora</taxon>
    </lineage>
</organism>
<dbReference type="SMART" id="SM00062">
    <property type="entry name" value="PBPb"/>
    <property type="match status" value="1"/>
</dbReference>
<dbReference type="Pfam" id="PF09084">
    <property type="entry name" value="NMT1"/>
    <property type="match status" value="1"/>
</dbReference>
<proteinExistence type="inferred from homology"/>